<evidence type="ECO:0000256" key="1">
    <source>
        <dbReference type="SAM" id="Coils"/>
    </source>
</evidence>
<dbReference type="Proteomes" id="UP000237990">
    <property type="component" value="Chromosome"/>
</dbReference>
<proteinExistence type="predicted"/>
<dbReference type="RefSeq" id="WP_023026051.1">
    <property type="nucleotide sequence ID" value="NZ_CP022432.1"/>
</dbReference>
<evidence type="ECO:0000313" key="2">
    <source>
        <dbReference type="EMBL" id="AVN65984.1"/>
    </source>
</evidence>
<evidence type="ECO:0000313" key="3">
    <source>
        <dbReference type="Proteomes" id="UP000237990"/>
    </source>
</evidence>
<keyword evidence="1" id="KW-0175">Coiled coil</keyword>
<gene>
    <name evidence="2" type="ORF">MflW12_5790</name>
</gene>
<dbReference type="EMBL" id="CP022432">
    <property type="protein sequence ID" value="AVN65984.1"/>
    <property type="molecule type" value="Genomic_DNA"/>
</dbReference>
<dbReference type="AlphaFoldDB" id="A0AAD0HTF0"/>
<sequence>MPVNIHFINKTYSETWKKESLLTFGRFYPLFPNELHDDGGAFKAEVIMPLMTLAKKGNKWSQEDGIPLTDSHEKTVAVVLDQVFNVHTKIDKTNVPANPESWAKNKTDLITEQEAEELDEYVLSAIAKGVSTKVEDVPEELNKDTIVSFFFKLEAAAKKQKFNLKNSIIFISPKVRESVIQAKLECVDRNVENTSVVITSILGYNVVSAPIDELGYDFIALPKQAFAWVKANHTPLESYIFTQGTFKGQIATIINEFYGSKNVMPEMIIGVPTKDGETGPSETQILKLRIAELERLNALSEDKDNVISLSEKEKKKLEEEKAELLAKVESLEKDLEEALTSEEVKQA</sequence>
<name>A0AAD0HTF0_MESFO</name>
<protein>
    <submittedName>
        <fullName evidence="2">Uncharacterized protein</fullName>
    </submittedName>
</protein>
<accession>A0AAD0HTF0</accession>
<organism evidence="2 3">
    <name type="scientific">Mesoplasma florum</name>
    <name type="common">Acholeplasma florum</name>
    <dbReference type="NCBI Taxonomy" id="2151"/>
    <lineage>
        <taxon>Bacteria</taxon>
        <taxon>Bacillati</taxon>
        <taxon>Mycoplasmatota</taxon>
        <taxon>Mollicutes</taxon>
        <taxon>Entomoplasmatales</taxon>
        <taxon>Entomoplasmataceae</taxon>
        <taxon>Mesoplasma</taxon>
    </lineage>
</organism>
<feature type="coiled-coil region" evidence="1">
    <location>
        <begin position="300"/>
        <end position="345"/>
    </location>
</feature>
<reference evidence="2 3" key="1">
    <citation type="submission" date="2017-07" db="EMBL/GenBank/DDBJ databases">
        <title>Comparative genomic analysis of Mesoplasma florum.</title>
        <authorList>
            <person name="Baby V."/>
            <person name="Lachance J.-C."/>
            <person name="Gagnon J."/>
            <person name="Lucier J.-F."/>
            <person name="Matteau D."/>
            <person name="Knight T.F."/>
            <person name="Rodrigue S."/>
        </authorList>
    </citation>
    <scope>NUCLEOTIDE SEQUENCE [LARGE SCALE GENOMIC DNA]</scope>
    <source>
        <strain evidence="2 3">W12</strain>
    </source>
</reference>